<dbReference type="OMA" id="SHWRINI"/>
<name>A0A2H3JVW7_WOLCO</name>
<keyword evidence="3" id="KW-1185">Reference proteome</keyword>
<proteinExistence type="predicted"/>
<reference evidence="2 3" key="1">
    <citation type="journal article" date="2012" name="Science">
        <title>The Paleozoic origin of enzymatic lignin decomposition reconstructed from 31 fungal genomes.</title>
        <authorList>
            <person name="Floudas D."/>
            <person name="Binder M."/>
            <person name="Riley R."/>
            <person name="Barry K."/>
            <person name="Blanchette R.A."/>
            <person name="Henrissat B."/>
            <person name="Martinez A.T."/>
            <person name="Otillar R."/>
            <person name="Spatafora J.W."/>
            <person name="Yadav J.S."/>
            <person name="Aerts A."/>
            <person name="Benoit I."/>
            <person name="Boyd A."/>
            <person name="Carlson A."/>
            <person name="Copeland A."/>
            <person name="Coutinho P.M."/>
            <person name="de Vries R.P."/>
            <person name="Ferreira P."/>
            <person name="Findley K."/>
            <person name="Foster B."/>
            <person name="Gaskell J."/>
            <person name="Glotzer D."/>
            <person name="Gorecki P."/>
            <person name="Heitman J."/>
            <person name="Hesse C."/>
            <person name="Hori C."/>
            <person name="Igarashi K."/>
            <person name="Jurgens J.A."/>
            <person name="Kallen N."/>
            <person name="Kersten P."/>
            <person name="Kohler A."/>
            <person name="Kuees U."/>
            <person name="Kumar T.K.A."/>
            <person name="Kuo A."/>
            <person name="LaButti K."/>
            <person name="Larrondo L.F."/>
            <person name="Lindquist E."/>
            <person name="Ling A."/>
            <person name="Lombard V."/>
            <person name="Lucas S."/>
            <person name="Lundell T."/>
            <person name="Martin R."/>
            <person name="McLaughlin D.J."/>
            <person name="Morgenstern I."/>
            <person name="Morin E."/>
            <person name="Murat C."/>
            <person name="Nagy L.G."/>
            <person name="Nolan M."/>
            <person name="Ohm R.A."/>
            <person name="Patyshakuliyeva A."/>
            <person name="Rokas A."/>
            <person name="Ruiz-Duenas F.J."/>
            <person name="Sabat G."/>
            <person name="Salamov A."/>
            <person name="Samejima M."/>
            <person name="Schmutz J."/>
            <person name="Slot J.C."/>
            <person name="St John F."/>
            <person name="Stenlid J."/>
            <person name="Sun H."/>
            <person name="Sun S."/>
            <person name="Syed K."/>
            <person name="Tsang A."/>
            <person name="Wiebenga A."/>
            <person name="Young D."/>
            <person name="Pisabarro A."/>
            <person name="Eastwood D.C."/>
            <person name="Martin F."/>
            <person name="Cullen D."/>
            <person name="Grigoriev I.V."/>
            <person name="Hibbett D.S."/>
        </authorList>
    </citation>
    <scope>NUCLEOTIDE SEQUENCE [LARGE SCALE GENOMIC DNA]</scope>
    <source>
        <strain evidence="2 3">MD-104</strain>
    </source>
</reference>
<protein>
    <submittedName>
        <fullName evidence="2">Uncharacterized protein</fullName>
    </submittedName>
</protein>
<evidence type="ECO:0000313" key="3">
    <source>
        <dbReference type="Proteomes" id="UP000218811"/>
    </source>
</evidence>
<dbReference type="AlphaFoldDB" id="A0A2H3JVW7"/>
<sequence>MANRCVTDGIPCLATLIPTICSTISELLVVVVTWIYTSHWRINIRKWGTKTPLVTILLVDGTIYFLVFVLVNLFTFALQYCPLAPVSLSSFLMLSPNIMLSRFILNLRNASASQIIIAESSQQDSREIDDTISGSSALQTTLRFSPGIIGNMGEPLSHDYLRDQDVDEEDLELEEMDCNEDLEIQHVDVQDSVMQSIQEEMIGTVVIE</sequence>
<accession>A0A2H3JVW7</accession>
<keyword evidence="1" id="KW-1133">Transmembrane helix</keyword>
<dbReference type="Proteomes" id="UP000218811">
    <property type="component" value="Unassembled WGS sequence"/>
</dbReference>
<evidence type="ECO:0000256" key="1">
    <source>
        <dbReference type="SAM" id="Phobius"/>
    </source>
</evidence>
<feature type="transmembrane region" description="Helical" evidence="1">
    <location>
        <begin position="16"/>
        <end position="36"/>
    </location>
</feature>
<gene>
    <name evidence="2" type="ORF">WOLCODRAFT_138786</name>
</gene>
<feature type="transmembrane region" description="Helical" evidence="1">
    <location>
        <begin position="86"/>
        <end position="105"/>
    </location>
</feature>
<evidence type="ECO:0000313" key="2">
    <source>
        <dbReference type="EMBL" id="PCH44133.1"/>
    </source>
</evidence>
<keyword evidence="1" id="KW-0472">Membrane</keyword>
<organism evidence="2 3">
    <name type="scientific">Wolfiporia cocos (strain MD-104)</name>
    <name type="common">Brown rot fungus</name>
    <dbReference type="NCBI Taxonomy" id="742152"/>
    <lineage>
        <taxon>Eukaryota</taxon>
        <taxon>Fungi</taxon>
        <taxon>Dikarya</taxon>
        <taxon>Basidiomycota</taxon>
        <taxon>Agaricomycotina</taxon>
        <taxon>Agaricomycetes</taxon>
        <taxon>Polyporales</taxon>
        <taxon>Phaeolaceae</taxon>
        <taxon>Wolfiporia</taxon>
    </lineage>
</organism>
<feature type="transmembrane region" description="Helical" evidence="1">
    <location>
        <begin position="57"/>
        <end position="80"/>
    </location>
</feature>
<keyword evidence="1" id="KW-0812">Transmembrane</keyword>
<dbReference type="EMBL" id="KB468157">
    <property type="protein sequence ID" value="PCH44133.1"/>
    <property type="molecule type" value="Genomic_DNA"/>
</dbReference>